<feature type="transmembrane region" description="Helical" evidence="6">
    <location>
        <begin position="223"/>
        <end position="242"/>
    </location>
</feature>
<evidence type="ECO:0000313" key="8">
    <source>
        <dbReference type="EMBL" id="KYF61699.1"/>
    </source>
</evidence>
<dbReference type="InterPro" id="IPR000620">
    <property type="entry name" value="EamA_dom"/>
</dbReference>
<comment type="subcellular location">
    <subcellularLocation>
        <location evidence="1">Cell membrane</location>
        <topology evidence="1">Multi-pass membrane protein</topology>
    </subcellularLocation>
</comment>
<dbReference type="EMBL" id="JEMA01001160">
    <property type="protein sequence ID" value="KYF61699.1"/>
    <property type="molecule type" value="Genomic_DNA"/>
</dbReference>
<evidence type="ECO:0000313" key="9">
    <source>
        <dbReference type="Proteomes" id="UP000075260"/>
    </source>
</evidence>
<feature type="transmembrane region" description="Helical" evidence="6">
    <location>
        <begin position="279"/>
        <end position="296"/>
    </location>
</feature>
<name>A0A150Q159_SORCE</name>
<evidence type="ECO:0000256" key="4">
    <source>
        <dbReference type="ARBA" id="ARBA00022989"/>
    </source>
</evidence>
<feature type="transmembrane region" description="Helical" evidence="6">
    <location>
        <begin position="44"/>
        <end position="66"/>
    </location>
</feature>
<keyword evidence="4 6" id="KW-1133">Transmembrane helix</keyword>
<evidence type="ECO:0000259" key="7">
    <source>
        <dbReference type="Pfam" id="PF00892"/>
    </source>
</evidence>
<dbReference type="PANTHER" id="PTHR42920:SF5">
    <property type="entry name" value="EAMA DOMAIN-CONTAINING PROTEIN"/>
    <property type="match status" value="1"/>
</dbReference>
<feature type="transmembrane region" description="Helical" evidence="6">
    <location>
        <begin position="254"/>
        <end position="273"/>
    </location>
</feature>
<feature type="transmembrane region" description="Helical" evidence="6">
    <location>
        <begin position="78"/>
        <end position="98"/>
    </location>
</feature>
<sequence>MQSVQTLGVRQLSPQRMWLADLSLLLVAVVWGSSYSVAKTALSLVPVLPFLFIRFALTSALILPLVRRELAANLPGTLRAGIPLGGVLFLIFVCETAGVANTTAANAAFLISLCVVLTPVVEGITFRRFPGWGTLAAAGLSCVGAGLLALEHGYRFSLGDLLMLAAALLRAVMVTATKKLTQGRSLDTGALTAVQLITVAALTGVSLLATGAQGLSLPTDVKFWGPMLYLCLFCTLLAFYIQTHMVRLTTPTRVSMLMGTEPVFGALFAMLLLGERVSPQGMLGGGLIVAATYYGIRRENARRGGAPTEQPA</sequence>
<accession>A0A150Q159</accession>
<evidence type="ECO:0000256" key="1">
    <source>
        <dbReference type="ARBA" id="ARBA00004651"/>
    </source>
</evidence>
<keyword evidence="2" id="KW-1003">Cell membrane</keyword>
<evidence type="ECO:0000256" key="6">
    <source>
        <dbReference type="SAM" id="Phobius"/>
    </source>
</evidence>
<reference evidence="8 9" key="1">
    <citation type="submission" date="2014-02" db="EMBL/GenBank/DDBJ databases">
        <title>The small core and large imbalanced accessory genome model reveals a collaborative survival strategy of Sorangium cellulosum strains in nature.</title>
        <authorList>
            <person name="Han K."/>
            <person name="Peng R."/>
            <person name="Blom J."/>
            <person name="Li Y.-Z."/>
        </authorList>
    </citation>
    <scope>NUCLEOTIDE SEQUENCE [LARGE SCALE GENOMIC DNA]</scope>
    <source>
        <strain evidence="8 9">So0008-312</strain>
    </source>
</reference>
<evidence type="ECO:0000256" key="2">
    <source>
        <dbReference type="ARBA" id="ARBA00022475"/>
    </source>
</evidence>
<dbReference type="RefSeq" id="WP_061612967.1">
    <property type="nucleotide sequence ID" value="NZ_JEMA01001160.1"/>
</dbReference>
<feature type="transmembrane region" description="Helical" evidence="6">
    <location>
        <begin position="104"/>
        <end position="124"/>
    </location>
</feature>
<evidence type="ECO:0000256" key="5">
    <source>
        <dbReference type="ARBA" id="ARBA00023136"/>
    </source>
</evidence>
<dbReference type="OrthoDB" id="9804865at2"/>
<dbReference type="GO" id="GO:0005886">
    <property type="term" value="C:plasma membrane"/>
    <property type="evidence" value="ECO:0007669"/>
    <property type="project" value="UniProtKB-SubCell"/>
</dbReference>
<feature type="transmembrane region" description="Helical" evidence="6">
    <location>
        <begin position="188"/>
        <end position="211"/>
    </location>
</feature>
<organism evidence="8 9">
    <name type="scientific">Sorangium cellulosum</name>
    <name type="common">Polyangium cellulosum</name>
    <dbReference type="NCBI Taxonomy" id="56"/>
    <lineage>
        <taxon>Bacteria</taxon>
        <taxon>Pseudomonadati</taxon>
        <taxon>Myxococcota</taxon>
        <taxon>Polyangia</taxon>
        <taxon>Polyangiales</taxon>
        <taxon>Polyangiaceae</taxon>
        <taxon>Sorangium</taxon>
    </lineage>
</organism>
<dbReference type="Pfam" id="PF00892">
    <property type="entry name" value="EamA"/>
    <property type="match status" value="2"/>
</dbReference>
<keyword evidence="5 6" id="KW-0472">Membrane</keyword>
<feature type="domain" description="EamA" evidence="7">
    <location>
        <begin position="19"/>
        <end position="148"/>
    </location>
</feature>
<keyword evidence="3 6" id="KW-0812">Transmembrane</keyword>
<gene>
    <name evidence="8" type="ORF">BE15_42570</name>
</gene>
<dbReference type="PANTHER" id="PTHR42920">
    <property type="entry name" value="OS03G0707200 PROTEIN-RELATED"/>
    <property type="match status" value="1"/>
</dbReference>
<dbReference type="InterPro" id="IPR051258">
    <property type="entry name" value="Diverse_Substrate_Transporter"/>
</dbReference>
<feature type="transmembrane region" description="Helical" evidence="6">
    <location>
        <begin position="131"/>
        <end position="150"/>
    </location>
</feature>
<protein>
    <recommendedName>
        <fullName evidence="7">EamA domain-containing protein</fullName>
    </recommendedName>
</protein>
<dbReference type="Proteomes" id="UP000075260">
    <property type="component" value="Unassembled WGS sequence"/>
</dbReference>
<dbReference type="SUPFAM" id="SSF103481">
    <property type="entry name" value="Multidrug resistance efflux transporter EmrE"/>
    <property type="match status" value="2"/>
</dbReference>
<evidence type="ECO:0000256" key="3">
    <source>
        <dbReference type="ARBA" id="ARBA00022692"/>
    </source>
</evidence>
<proteinExistence type="predicted"/>
<dbReference type="AlphaFoldDB" id="A0A150Q159"/>
<comment type="caution">
    <text evidence="8">The sequence shown here is derived from an EMBL/GenBank/DDBJ whole genome shotgun (WGS) entry which is preliminary data.</text>
</comment>
<feature type="transmembrane region" description="Helical" evidence="6">
    <location>
        <begin position="18"/>
        <end position="38"/>
    </location>
</feature>
<feature type="domain" description="EamA" evidence="7">
    <location>
        <begin position="158"/>
        <end position="293"/>
    </location>
</feature>
<dbReference type="InterPro" id="IPR037185">
    <property type="entry name" value="EmrE-like"/>
</dbReference>